<comment type="subcellular location">
    <subcellularLocation>
        <location evidence="1">Nucleus</location>
    </subcellularLocation>
</comment>
<feature type="compositionally biased region" description="Polar residues" evidence="6">
    <location>
        <begin position="63"/>
        <end position="80"/>
    </location>
</feature>
<dbReference type="GO" id="GO:0008270">
    <property type="term" value="F:zinc ion binding"/>
    <property type="evidence" value="ECO:0007669"/>
    <property type="project" value="InterPro"/>
</dbReference>
<keyword evidence="2" id="KW-0805">Transcription regulation</keyword>
<keyword evidence="9" id="KW-1185">Reference proteome</keyword>
<dbReference type="PROSITE" id="PS50048">
    <property type="entry name" value="ZN2_CY6_FUNGAL_2"/>
    <property type="match status" value="1"/>
</dbReference>
<feature type="domain" description="Zn(2)-C6 fungal-type" evidence="7">
    <location>
        <begin position="4"/>
        <end position="36"/>
    </location>
</feature>
<evidence type="ECO:0000313" key="9">
    <source>
        <dbReference type="Proteomes" id="UP001219568"/>
    </source>
</evidence>
<keyword evidence="4" id="KW-0804">Transcription</keyword>
<dbReference type="SMART" id="SM00066">
    <property type="entry name" value="GAL4"/>
    <property type="match status" value="1"/>
</dbReference>
<feature type="region of interest" description="Disordered" evidence="6">
    <location>
        <begin position="61"/>
        <end position="167"/>
    </location>
</feature>
<feature type="compositionally biased region" description="Basic and acidic residues" evidence="6">
    <location>
        <begin position="139"/>
        <end position="154"/>
    </location>
</feature>
<dbReference type="InterPro" id="IPR001138">
    <property type="entry name" value="Zn2Cys6_DnaBD"/>
</dbReference>
<organism evidence="8 9">
    <name type="scientific">Penicillium canescens</name>
    <dbReference type="NCBI Taxonomy" id="5083"/>
    <lineage>
        <taxon>Eukaryota</taxon>
        <taxon>Fungi</taxon>
        <taxon>Dikarya</taxon>
        <taxon>Ascomycota</taxon>
        <taxon>Pezizomycotina</taxon>
        <taxon>Eurotiomycetes</taxon>
        <taxon>Eurotiomycetidae</taxon>
        <taxon>Eurotiales</taxon>
        <taxon>Aspergillaceae</taxon>
        <taxon>Penicillium</taxon>
    </lineage>
</organism>
<dbReference type="EMBL" id="JAQJZL010000014">
    <property type="protein sequence ID" value="KAJ6030191.1"/>
    <property type="molecule type" value="Genomic_DNA"/>
</dbReference>
<reference evidence="8" key="1">
    <citation type="journal article" date="2023" name="IMA Fungus">
        <title>Comparative genomic study of the Penicillium genus elucidates a diverse pangenome and 15 lateral gene transfer events.</title>
        <authorList>
            <person name="Petersen C."/>
            <person name="Sorensen T."/>
            <person name="Nielsen M.R."/>
            <person name="Sondergaard T.E."/>
            <person name="Sorensen J.L."/>
            <person name="Fitzpatrick D.A."/>
            <person name="Frisvad J.C."/>
            <person name="Nielsen K.L."/>
        </authorList>
    </citation>
    <scope>NUCLEOTIDE SEQUENCE</scope>
    <source>
        <strain evidence="8">IBT 15450</strain>
    </source>
</reference>
<reference evidence="8" key="2">
    <citation type="submission" date="2023-01" db="EMBL/GenBank/DDBJ databases">
        <authorList>
            <person name="Petersen C."/>
        </authorList>
    </citation>
    <scope>NUCLEOTIDE SEQUENCE</scope>
    <source>
        <strain evidence="8">IBT 15450</strain>
    </source>
</reference>
<accession>A0AAD6N4R9</accession>
<dbReference type="InterPro" id="IPR036864">
    <property type="entry name" value="Zn2-C6_fun-type_DNA-bd_sf"/>
</dbReference>
<dbReference type="GO" id="GO:0005634">
    <property type="term" value="C:nucleus"/>
    <property type="evidence" value="ECO:0007669"/>
    <property type="project" value="UniProtKB-SubCell"/>
</dbReference>
<sequence>MKPSCLPCKRRHVKCDQRRPICTRCAKAKTKIKCSYPVKFRQSGLSIGDPSHGLLLRFVNESPGRNSDTLPDRSPSTNTPPGRHLSHLDTSGERSMSPSDPPAPPVNSQNSQSDCNVPPPVSETLLPRPLQCQPLSPCSHEESPAEPQRSDISADKQPSTPLAAPLSAAANSQRIRITSSEHDLFQFYLEHAGVWLDIVSSDRSFSQTVPSLALHKPALYYACLAYAAHVLSLWGSCDRARADYLHNEVITRLIPKLDLNSQLLPEDDLLATIVILRMSEQYSEPEQDTQCHLNGAYSLLTSTKFKWSPGDIDLKGTVFWTFVRQTLRLCFLSEQECGFDLSIVNSNNMTSPAPEQVWTNRMTYLSAQVCNACWWSPLLDDASRDCLLDAVEKGVDSWRDSVPETFKPWYYHQSLSDSFPTIRYLSSWHGKSIYRPYFKSNSLLTATTAQ</sequence>
<dbReference type="InterPro" id="IPR021858">
    <property type="entry name" value="Fun_TF"/>
</dbReference>
<evidence type="ECO:0000256" key="1">
    <source>
        <dbReference type="ARBA" id="ARBA00004123"/>
    </source>
</evidence>
<dbReference type="Pfam" id="PF11951">
    <property type="entry name" value="Fungal_trans_2"/>
    <property type="match status" value="1"/>
</dbReference>
<dbReference type="AlphaFoldDB" id="A0AAD6N4R9"/>
<gene>
    <name evidence="8" type="ORF">N7460_010457</name>
</gene>
<proteinExistence type="predicted"/>
<evidence type="ECO:0000256" key="4">
    <source>
        <dbReference type="ARBA" id="ARBA00023163"/>
    </source>
</evidence>
<evidence type="ECO:0000256" key="6">
    <source>
        <dbReference type="SAM" id="MobiDB-lite"/>
    </source>
</evidence>
<name>A0AAD6N4R9_PENCN</name>
<dbReference type="GO" id="GO:0000976">
    <property type="term" value="F:transcription cis-regulatory region binding"/>
    <property type="evidence" value="ECO:0007669"/>
    <property type="project" value="TreeGrafter"/>
</dbReference>
<evidence type="ECO:0000256" key="2">
    <source>
        <dbReference type="ARBA" id="ARBA00023015"/>
    </source>
</evidence>
<dbReference type="Pfam" id="PF00172">
    <property type="entry name" value="Zn_clus"/>
    <property type="match status" value="1"/>
</dbReference>
<dbReference type="SUPFAM" id="SSF57701">
    <property type="entry name" value="Zn2/Cys6 DNA-binding domain"/>
    <property type="match status" value="1"/>
</dbReference>
<dbReference type="PANTHER" id="PTHR37534">
    <property type="entry name" value="TRANSCRIPTIONAL ACTIVATOR PROTEIN UGA3"/>
    <property type="match status" value="1"/>
</dbReference>
<evidence type="ECO:0000313" key="8">
    <source>
        <dbReference type="EMBL" id="KAJ6030191.1"/>
    </source>
</evidence>
<protein>
    <recommendedName>
        <fullName evidence="7">Zn(2)-C6 fungal-type domain-containing protein</fullName>
    </recommendedName>
</protein>
<dbReference type="GO" id="GO:0000981">
    <property type="term" value="F:DNA-binding transcription factor activity, RNA polymerase II-specific"/>
    <property type="evidence" value="ECO:0007669"/>
    <property type="project" value="InterPro"/>
</dbReference>
<dbReference type="PANTHER" id="PTHR37534:SF2">
    <property type="entry name" value="N-ACETYLTRANSFERASE DOMAIN-CONTAINING PROTEIN"/>
    <property type="match status" value="1"/>
</dbReference>
<evidence type="ECO:0000256" key="5">
    <source>
        <dbReference type="ARBA" id="ARBA00023242"/>
    </source>
</evidence>
<comment type="caution">
    <text evidence="8">The sequence shown here is derived from an EMBL/GenBank/DDBJ whole genome shotgun (WGS) entry which is preliminary data.</text>
</comment>
<dbReference type="PROSITE" id="PS00463">
    <property type="entry name" value="ZN2_CY6_FUNGAL_1"/>
    <property type="match status" value="1"/>
</dbReference>
<dbReference type="Gene3D" id="4.10.240.10">
    <property type="entry name" value="Zn(2)-C6 fungal-type DNA-binding domain"/>
    <property type="match status" value="1"/>
</dbReference>
<evidence type="ECO:0000259" key="7">
    <source>
        <dbReference type="PROSITE" id="PS50048"/>
    </source>
</evidence>
<evidence type="ECO:0000256" key="3">
    <source>
        <dbReference type="ARBA" id="ARBA00023125"/>
    </source>
</evidence>
<dbReference type="CDD" id="cd00067">
    <property type="entry name" value="GAL4"/>
    <property type="match status" value="1"/>
</dbReference>
<keyword evidence="5" id="KW-0539">Nucleus</keyword>
<feature type="compositionally biased region" description="Low complexity" evidence="6">
    <location>
        <begin position="158"/>
        <end position="167"/>
    </location>
</feature>
<feature type="compositionally biased region" description="Polar residues" evidence="6">
    <location>
        <begin position="106"/>
        <end position="115"/>
    </location>
</feature>
<keyword evidence="3" id="KW-0238">DNA-binding</keyword>
<dbReference type="Proteomes" id="UP001219568">
    <property type="component" value="Unassembled WGS sequence"/>
</dbReference>
<dbReference type="GO" id="GO:0045944">
    <property type="term" value="P:positive regulation of transcription by RNA polymerase II"/>
    <property type="evidence" value="ECO:0007669"/>
    <property type="project" value="TreeGrafter"/>
</dbReference>